<protein>
    <recommendedName>
        <fullName evidence="4">Lipoprotein</fullName>
    </recommendedName>
</protein>
<evidence type="ECO:0000313" key="2">
    <source>
        <dbReference type="EMBL" id="WTP53850.1"/>
    </source>
</evidence>
<organism evidence="2 3">
    <name type="scientific">Streptomyces tauricus</name>
    <dbReference type="NCBI Taxonomy" id="68274"/>
    <lineage>
        <taxon>Bacteria</taxon>
        <taxon>Bacillati</taxon>
        <taxon>Actinomycetota</taxon>
        <taxon>Actinomycetes</taxon>
        <taxon>Kitasatosporales</taxon>
        <taxon>Streptomycetaceae</taxon>
        <taxon>Streptomyces</taxon>
        <taxon>Streptomyces aurantiacus group</taxon>
    </lineage>
</organism>
<feature type="signal peptide" evidence="1">
    <location>
        <begin position="1"/>
        <end position="24"/>
    </location>
</feature>
<evidence type="ECO:0000256" key="1">
    <source>
        <dbReference type="SAM" id="SignalP"/>
    </source>
</evidence>
<feature type="chain" id="PRO_5045112840" description="Lipoprotein" evidence="1">
    <location>
        <begin position="25"/>
        <end position="153"/>
    </location>
</feature>
<keyword evidence="3" id="KW-1185">Reference proteome</keyword>
<accession>A0ABZ1JVU9</accession>
<gene>
    <name evidence="2" type="ORF">OG288_39350</name>
</gene>
<sequence length="153" mass="16432">MPRTRKRAAGAGGLVAVLALTCLGCGVGETAPAVRDEGEAVRAAVKVPCREALRFADQERLPAGAKDAVCVTQHGIDTLYDIRFRIGRTDLDTWLADSYPDLELRTDCVQESADRCGLLTLEPYAEGGAVAVELTVRDGSDGRALVHYRPFNT</sequence>
<proteinExistence type="predicted"/>
<keyword evidence="1" id="KW-0732">Signal</keyword>
<dbReference type="EMBL" id="CP108133">
    <property type="protein sequence ID" value="WTP53850.1"/>
    <property type="molecule type" value="Genomic_DNA"/>
</dbReference>
<dbReference type="RefSeq" id="WP_189776002.1">
    <property type="nucleotide sequence ID" value="NZ_BMVY01000022.1"/>
</dbReference>
<evidence type="ECO:0000313" key="3">
    <source>
        <dbReference type="Proteomes" id="UP001432166"/>
    </source>
</evidence>
<reference evidence="2" key="1">
    <citation type="submission" date="2022-10" db="EMBL/GenBank/DDBJ databases">
        <title>The complete genomes of actinobacterial strains from the NBC collection.</title>
        <authorList>
            <person name="Joergensen T.S."/>
            <person name="Alvarez Arevalo M."/>
            <person name="Sterndorff E.B."/>
            <person name="Faurdal D."/>
            <person name="Vuksanovic O."/>
            <person name="Mourched A.-S."/>
            <person name="Charusanti P."/>
            <person name="Shaw S."/>
            <person name="Blin K."/>
            <person name="Weber T."/>
        </authorList>
    </citation>
    <scope>NUCLEOTIDE SEQUENCE</scope>
    <source>
        <strain evidence="2">NBC_00189</strain>
    </source>
</reference>
<evidence type="ECO:0008006" key="4">
    <source>
        <dbReference type="Google" id="ProtNLM"/>
    </source>
</evidence>
<name>A0ABZ1JVU9_9ACTN</name>
<dbReference type="Proteomes" id="UP001432166">
    <property type="component" value="Chromosome"/>
</dbReference>